<keyword evidence="2" id="KW-1185">Reference proteome</keyword>
<organism evidence="1 2">
    <name type="scientific">Vigna mungo</name>
    <name type="common">Black gram</name>
    <name type="synonym">Phaseolus mungo</name>
    <dbReference type="NCBI Taxonomy" id="3915"/>
    <lineage>
        <taxon>Eukaryota</taxon>
        <taxon>Viridiplantae</taxon>
        <taxon>Streptophyta</taxon>
        <taxon>Embryophyta</taxon>
        <taxon>Tracheophyta</taxon>
        <taxon>Spermatophyta</taxon>
        <taxon>Magnoliopsida</taxon>
        <taxon>eudicotyledons</taxon>
        <taxon>Gunneridae</taxon>
        <taxon>Pentapetalae</taxon>
        <taxon>rosids</taxon>
        <taxon>fabids</taxon>
        <taxon>Fabales</taxon>
        <taxon>Fabaceae</taxon>
        <taxon>Papilionoideae</taxon>
        <taxon>50 kb inversion clade</taxon>
        <taxon>NPAAA clade</taxon>
        <taxon>indigoferoid/millettioid clade</taxon>
        <taxon>Phaseoleae</taxon>
        <taxon>Vigna</taxon>
    </lineage>
</organism>
<dbReference type="Proteomes" id="UP001374535">
    <property type="component" value="Chromosome 5"/>
</dbReference>
<protein>
    <submittedName>
        <fullName evidence="1">Uncharacterized protein</fullName>
    </submittedName>
</protein>
<name>A0AAQ3NNM1_VIGMU</name>
<proteinExistence type="predicted"/>
<evidence type="ECO:0000313" key="1">
    <source>
        <dbReference type="EMBL" id="WVZ12268.1"/>
    </source>
</evidence>
<dbReference type="AlphaFoldDB" id="A0AAQ3NNM1"/>
<gene>
    <name evidence="1" type="ORF">V8G54_016798</name>
</gene>
<evidence type="ECO:0000313" key="2">
    <source>
        <dbReference type="Proteomes" id="UP001374535"/>
    </source>
</evidence>
<accession>A0AAQ3NNM1</accession>
<reference evidence="1 2" key="1">
    <citation type="journal article" date="2023" name="Life. Sci Alliance">
        <title>Evolutionary insights into 3D genome organization and epigenetic landscape of Vigna mungo.</title>
        <authorList>
            <person name="Junaid A."/>
            <person name="Singh B."/>
            <person name="Bhatia S."/>
        </authorList>
    </citation>
    <scope>NUCLEOTIDE SEQUENCE [LARGE SCALE GENOMIC DNA]</scope>
    <source>
        <strain evidence="1">Urdbean</strain>
    </source>
</reference>
<sequence>MFLSPRKQKGLSLFSLPKVKMPQFFTPVLKRVFLGITCLRSHSSSHLSSHSVAKRSIGSLPVPLQRKMSNNFFPKITFHLLNPQPSSILKSQSLRHIPQIFWSQSIYFV</sequence>
<dbReference type="EMBL" id="CP144696">
    <property type="protein sequence ID" value="WVZ12268.1"/>
    <property type="molecule type" value="Genomic_DNA"/>
</dbReference>